<evidence type="ECO:0000256" key="1">
    <source>
        <dbReference type="SAM" id="MobiDB-lite"/>
    </source>
</evidence>
<name>B8BHI1_ORYSI</name>
<feature type="compositionally biased region" description="Low complexity" evidence="1">
    <location>
        <begin position="15"/>
        <end position="46"/>
    </location>
</feature>
<dbReference type="HOGENOM" id="CLU_2296345_0_0_1"/>
<protein>
    <submittedName>
        <fullName evidence="2">Uncharacterized protein</fullName>
    </submittedName>
</protein>
<proteinExistence type="predicted"/>
<keyword evidence="3" id="KW-1185">Reference proteome</keyword>
<sequence>MKDDDNRSNAEHSAHAAATASMSPLACKAPPTTAAETASTITTKATQIWNLHHPSGPLREDVSTTRAAIRHPRSTKPPAPPPPSSRAPTPAVAMGGNTGKP</sequence>
<evidence type="ECO:0000313" key="2">
    <source>
        <dbReference type="EMBL" id="EEC67183.1"/>
    </source>
</evidence>
<gene>
    <name evidence="2" type="ORF">OsI_34052</name>
</gene>
<accession>B8BHI1</accession>
<dbReference type="Gramene" id="BGIOSGA033143-TA">
    <property type="protein sequence ID" value="BGIOSGA033143-PA"/>
    <property type="gene ID" value="BGIOSGA033143"/>
</dbReference>
<feature type="compositionally biased region" description="Pro residues" evidence="1">
    <location>
        <begin position="75"/>
        <end position="85"/>
    </location>
</feature>
<feature type="region of interest" description="Disordered" evidence="1">
    <location>
        <begin position="1"/>
        <end position="101"/>
    </location>
</feature>
<feature type="compositionally biased region" description="Basic and acidic residues" evidence="1">
    <location>
        <begin position="1"/>
        <end position="14"/>
    </location>
</feature>
<reference evidence="2 3" key="1">
    <citation type="journal article" date="2005" name="PLoS Biol.">
        <title>The genomes of Oryza sativa: a history of duplications.</title>
        <authorList>
            <person name="Yu J."/>
            <person name="Wang J."/>
            <person name="Lin W."/>
            <person name="Li S."/>
            <person name="Li H."/>
            <person name="Zhou J."/>
            <person name="Ni P."/>
            <person name="Dong W."/>
            <person name="Hu S."/>
            <person name="Zeng C."/>
            <person name="Zhang J."/>
            <person name="Zhang Y."/>
            <person name="Li R."/>
            <person name="Xu Z."/>
            <person name="Li S."/>
            <person name="Li X."/>
            <person name="Zheng H."/>
            <person name="Cong L."/>
            <person name="Lin L."/>
            <person name="Yin J."/>
            <person name="Geng J."/>
            <person name="Li G."/>
            <person name="Shi J."/>
            <person name="Liu J."/>
            <person name="Lv H."/>
            <person name="Li J."/>
            <person name="Wang J."/>
            <person name="Deng Y."/>
            <person name="Ran L."/>
            <person name="Shi X."/>
            <person name="Wang X."/>
            <person name="Wu Q."/>
            <person name="Li C."/>
            <person name="Ren X."/>
            <person name="Wang J."/>
            <person name="Wang X."/>
            <person name="Li D."/>
            <person name="Liu D."/>
            <person name="Zhang X."/>
            <person name="Ji Z."/>
            <person name="Zhao W."/>
            <person name="Sun Y."/>
            <person name="Zhang Z."/>
            <person name="Bao J."/>
            <person name="Han Y."/>
            <person name="Dong L."/>
            <person name="Ji J."/>
            <person name="Chen P."/>
            <person name="Wu S."/>
            <person name="Liu J."/>
            <person name="Xiao Y."/>
            <person name="Bu D."/>
            <person name="Tan J."/>
            <person name="Yang L."/>
            <person name="Ye C."/>
            <person name="Zhang J."/>
            <person name="Xu J."/>
            <person name="Zhou Y."/>
            <person name="Yu Y."/>
            <person name="Zhang B."/>
            <person name="Zhuang S."/>
            <person name="Wei H."/>
            <person name="Liu B."/>
            <person name="Lei M."/>
            <person name="Yu H."/>
            <person name="Li Y."/>
            <person name="Xu H."/>
            <person name="Wei S."/>
            <person name="He X."/>
            <person name="Fang L."/>
            <person name="Zhang Z."/>
            <person name="Zhang Y."/>
            <person name="Huang X."/>
            <person name="Su Z."/>
            <person name="Tong W."/>
            <person name="Li J."/>
            <person name="Tong Z."/>
            <person name="Li S."/>
            <person name="Ye J."/>
            <person name="Wang L."/>
            <person name="Fang L."/>
            <person name="Lei T."/>
            <person name="Chen C."/>
            <person name="Chen H."/>
            <person name="Xu Z."/>
            <person name="Li H."/>
            <person name="Huang H."/>
            <person name="Zhang F."/>
            <person name="Xu H."/>
            <person name="Li N."/>
            <person name="Zhao C."/>
            <person name="Li S."/>
            <person name="Dong L."/>
            <person name="Huang Y."/>
            <person name="Li L."/>
            <person name="Xi Y."/>
            <person name="Qi Q."/>
            <person name="Li W."/>
            <person name="Zhang B."/>
            <person name="Hu W."/>
            <person name="Zhang Y."/>
            <person name="Tian X."/>
            <person name="Jiao Y."/>
            <person name="Liang X."/>
            <person name="Jin J."/>
            <person name="Gao L."/>
            <person name="Zheng W."/>
            <person name="Hao B."/>
            <person name="Liu S."/>
            <person name="Wang W."/>
            <person name="Yuan L."/>
            <person name="Cao M."/>
            <person name="McDermott J."/>
            <person name="Samudrala R."/>
            <person name="Wang J."/>
            <person name="Wong G.K."/>
            <person name="Yang H."/>
        </authorList>
    </citation>
    <scope>NUCLEOTIDE SEQUENCE [LARGE SCALE GENOMIC DNA]</scope>
    <source>
        <strain evidence="3">cv. 93-11</strain>
    </source>
</reference>
<evidence type="ECO:0000313" key="3">
    <source>
        <dbReference type="Proteomes" id="UP000007015"/>
    </source>
</evidence>
<organism evidence="2 3">
    <name type="scientific">Oryza sativa subsp. indica</name>
    <name type="common">Rice</name>
    <dbReference type="NCBI Taxonomy" id="39946"/>
    <lineage>
        <taxon>Eukaryota</taxon>
        <taxon>Viridiplantae</taxon>
        <taxon>Streptophyta</taxon>
        <taxon>Embryophyta</taxon>
        <taxon>Tracheophyta</taxon>
        <taxon>Spermatophyta</taxon>
        <taxon>Magnoliopsida</taxon>
        <taxon>Liliopsida</taxon>
        <taxon>Poales</taxon>
        <taxon>Poaceae</taxon>
        <taxon>BOP clade</taxon>
        <taxon>Oryzoideae</taxon>
        <taxon>Oryzeae</taxon>
        <taxon>Oryzinae</taxon>
        <taxon>Oryza</taxon>
        <taxon>Oryza sativa</taxon>
    </lineage>
</organism>
<dbReference type="EMBL" id="CM000135">
    <property type="protein sequence ID" value="EEC67183.1"/>
    <property type="molecule type" value="Genomic_DNA"/>
</dbReference>
<dbReference type="AlphaFoldDB" id="B8BHI1"/>
<dbReference type="Proteomes" id="UP000007015">
    <property type="component" value="Chromosome 10"/>
</dbReference>